<accession>A0A8I2ZA55</accession>
<feature type="region of interest" description="Disordered" evidence="1">
    <location>
        <begin position="94"/>
        <end position="117"/>
    </location>
</feature>
<dbReference type="EMBL" id="JAEMWZ010000439">
    <property type="protein sequence ID" value="KAG7117676.1"/>
    <property type="molecule type" value="Genomic_DNA"/>
</dbReference>
<dbReference type="Proteomes" id="UP000689129">
    <property type="component" value="Unassembled WGS sequence"/>
</dbReference>
<protein>
    <submittedName>
        <fullName evidence="2">Uncharacterized protein</fullName>
    </submittedName>
</protein>
<reference evidence="2" key="1">
    <citation type="journal article" date="2021" name="Mol. Plant Pathol.">
        <title>A 20-kb lineage-specific genomic region tames virulence in pathogenic amphidiploid Verticillium longisporum.</title>
        <authorList>
            <person name="Harting R."/>
            <person name="Starke J."/>
            <person name="Kusch H."/>
            <person name="Poggeler S."/>
            <person name="Maurus I."/>
            <person name="Schluter R."/>
            <person name="Landesfeind M."/>
            <person name="Bulla I."/>
            <person name="Nowrousian M."/>
            <person name="de Jonge R."/>
            <person name="Stahlhut G."/>
            <person name="Hoff K.J."/>
            <person name="Asshauer K.P."/>
            <person name="Thurmer A."/>
            <person name="Stanke M."/>
            <person name="Daniel R."/>
            <person name="Morgenstern B."/>
            <person name="Thomma B.P.H.J."/>
            <person name="Kronstad J.W."/>
            <person name="Braus-Stromeyer S.A."/>
            <person name="Braus G.H."/>
        </authorList>
    </citation>
    <scope>NUCLEOTIDE SEQUENCE</scope>
    <source>
        <strain evidence="2">Vl32</strain>
    </source>
</reference>
<sequence length="117" mass="12825">MSTPERKQLTRGFVHLIALRWRGVGVLGVLYLRAHKKASPPMLCEYAATAITPPPTLTKRRTTTLTKRRTTTLTKRLIVDHGRARHGPCTCLFGHSASPRAPEADGGRSAIPSMSNP</sequence>
<gene>
    <name evidence="2" type="ORF">HYQ45_015770</name>
</gene>
<organism evidence="2 3">
    <name type="scientific">Verticillium longisporum</name>
    <name type="common">Verticillium dahliae var. longisporum</name>
    <dbReference type="NCBI Taxonomy" id="100787"/>
    <lineage>
        <taxon>Eukaryota</taxon>
        <taxon>Fungi</taxon>
        <taxon>Dikarya</taxon>
        <taxon>Ascomycota</taxon>
        <taxon>Pezizomycotina</taxon>
        <taxon>Sordariomycetes</taxon>
        <taxon>Hypocreomycetidae</taxon>
        <taxon>Glomerellales</taxon>
        <taxon>Plectosphaerellaceae</taxon>
        <taxon>Verticillium</taxon>
    </lineage>
</organism>
<proteinExistence type="predicted"/>
<evidence type="ECO:0000313" key="2">
    <source>
        <dbReference type="EMBL" id="KAG7117676.1"/>
    </source>
</evidence>
<evidence type="ECO:0000313" key="3">
    <source>
        <dbReference type="Proteomes" id="UP000689129"/>
    </source>
</evidence>
<dbReference type="AlphaFoldDB" id="A0A8I2ZA55"/>
<comment type="caution">
    <text evidence="2">The sequence shown here is derived from an EMBL/GenBank/DDBJ whole genome shotgun (WGS) entry which is preliminary data.</text>
</comment>
<name>A0A8I2ZA55_VERLO</name>
<evidence type="ECO:0000256" key="1">
    <source>
        <dbReference type="SAM" id="MobiDB-lite"/>
    </source>
</evidence>